<sequence>MNTNQKLFLFFLVICIIGIGSIFILPKEEYVANTDMRLRIGAGDDITGLLLQQIMRTSNNMGRENLIKGEAQKRIFEDFTFKDC</sequence>
<keyword evidence="1" id="KW-1133">Transmembrane helix</keyword>
<reference evidence="2 3" key="1">
    <citation type="submission" date="2021-06" db="EMBL/GenBank/DDBJ databases">
        <authorList>
            <person name="Sun Q."/>
            <person name="Li D."/>
        </authorList>
    </citation>
    <scope>NUCLEOTIDE SEQUENCE [LARGE SCALE GENOMIC DNA]</scope>
    <source>
        <strain evidence="2 3">MSJ-5</strain>
    </source>
</reference>
<feature type="transmembrane region" description="Helical" evidence="1">
    <location>
        <begin position="7"/>
        <end position="26"/>
    </location>
</feature>
<protein>
    <submittedName>
        <fullName evidence="2">Uncharacterized protein</fullName>
    </submittedName>
</protein>
<dbReference type="EMBL" id="JAHLQK010000002">
    <property type="protein sequence ID" value="MBU5675993.1"/>
    <property type="molecule type" value="Genomic_DNA"/>
</dbReference>
<proteinExistence type="predicted"/>
<keyword evidence="1" id="KW-0812">Transmembrane</keyword>
<evidence type="ECO:0000256" key="1">
    <source>
        <dbReference type="SAM" id="Phobius"/>
    </source>
</evidence>
<name>A0ABS6G0U3_9FIRM</name>
<dbReference type="Proteomes" id="UP000779508">
    <property type="component" value="Unassembled WGS sequence"/>
</dbReference>
<keyword evidence="3" id="KW-1185">Reference proteome</keyword>
<keyword evidence="1" id="KW-0472">Membrane</keyword>
<organism evidence="2 3">
    <name type="scientific">Alkaliphilus flagellatus</name>
    <dbReference type="NCBI Taxonomy" id="2841507"/>
    <lineage>
        <taxon>Bacteria</taxon>
        <taxon>Bacillati</taxon>
        <taxon>Bacillota</taxon>
        <taxon>Clostridia</taxon>
        <taxon>Peptostreptococcales</taxon>
        <taxon>Natronincolaceae</taxon>
        <taxon>Alkaliphilus</taxon>
    </lineage>
</organism>
<evidence type="ECO:0000313" key="2">
    <source>
        <dbReference type="EMBL" id="MBU5675993.1"/>
    </source>
</evidence>
<accession>A0ABS6G0U3</accession>
<evidence type="ECO:0000313" key="3">
    <source>
        <dbReference type="Proteomes" id="UP000779508"/>
    </source>
</evidence>
<gene>
    <name evidence="2" type="ORF">KQI88_06155</name>
</gene>
<comment type="caution">
    <text evidence="2">The sequence shown here is derived from an EMBL/GenBank/DDBJ whole genome shotgun (WGS) entry which is preliminary data.</text>
</comment>